<dbReference type="PROSITE" id="PS51186">
    <property type="entry name" value="GNAT"/>
    <property type="match status" value="1"/>
</dbReference>
<name>A0A8J7FL17_9NEIS</name>
<organism evidence="2 3">
    <name type="scientific">Chitinilyticum piscinae</name>
    <dbReference type="NCBI Taxonomy" id="2866724"/>
    <lineage>
        <taxon>Bacteria</taxon>
        <taxon>Pseudomonadati</taxon>
        <taxon>Pseudomonadota</taxon>
        <taxon>Betaproteobacteria</taxon>
        <taxon>Neisseriales</taxon>
        <taxon>Chitinibacteraceae</taxon>
        <taxon>Chitinilyticum</taxon>
    </lineage>
</organism>
<keyword evidence="3" id="KW-1185">Reference proteome</keyword>
<dbReference type="EMBL" id="JADFUA010000005">
    <property type="protein sequence ID" value="MBE9609720.1"/>
    <property type="molecule type" value="Genomic_DNA"/>
</dbReference>
<evidence type="ECO:0000259" key="1">
    <source>
        <dbReference type="PROSITE" id="PS51186"/>
    </source>
</evidence>
<dbReference type="CDD" id="cd04301">
    <property type="entry name" value="NAT_SF"/>
    <property type="match status" value="1"/>
</dbReference>
<accession>A0A8J7FL17</accession>
<feature type="domain" description="N-acetyltransferase" evidence="1">
    <location>
        <begin position="9"/>
        <end position="168"/>
    </location>
</feature>
<sequence>MPEPAAPCLQLSALTLADAAALLPIWSDREVTRFTYVRGVRTLADSEARIQGILAGFTGIGPWVVREAGEVIGFAGAVRLPGPDEFEVFYHFARSSWGRGIGKIVLQRLLQAAFVEHGACCVHAGAVAANPASWHLLEQAGFRRSGVREQGFRTRSGCFDLYHYTLLRPSEAGQL</sequence>
<dbReference type="GO" id="GO:0016747">
    <property type="term" value="F:acyltransferase activity, transferring groups other than amino-acyl groups"/>
    <property type="evidence" value="ECO:0007669"/>
    <property type="project" value="InterPro"/>
</dbReference>
<dbReference type="PANTHER" id="PTHR43792:SF1">
    <property type="entry name" value="N-ACETYLTRANSFERASE DOMAIN-CONTAINING PROTEIN"/>
    <property type="match status" value="1"/>
</dbReference>
<evidence type="ECO:0000313" key="3">
    <source>
        <dbReference type="Proteomes" id="UP000604481"/>
    </source>
</evidence>
<dbReference type="RefSeq" id="WP_194116244.1">
    <property type="nucleotide sequence ID" value="NZ_JADFUA010000005.1"/>
</dbReference>
<proteinExistence type="predicted"/>
<dbReference type="Pfam" id="PF13302">
    <property type="entry name" value="Acetyltransf_3"/>
    <property type="match status" value="1"/>
</dbReference>
<reference evidence="2 3" key="1">
    <citation type="submission" date="2020-10" db="EMBL/GenBank/DDBJ databases">
        <title>The genome sequence of Chitinilyticum litopenaei 4Y14.</title>
        <authorList>
            <person name="Liu Y."/>
        </authorList>
    </citation>
    <scope>NUCLEOTIDE SEQUENCE [LARGE SCALE GENOMIC DNA]</scope>
    <source>
        <strain evidence="2 3">4Y14</strain>
    </source>
</reference>
<dbReference type="InterPro" id="IPR051531">
    <property type="entry name" value="N-acetyltransferase"/>
</dbReference>
<evidence type="ECO:0000313" key="2">
    <source>
        <dbReference type="EMBL" id="MBE9609720.1"/>
    </source>
</evidence>
<comment type="caution">
    <text evidence="2">The sequence shown here is derived from an EMBL/GenBank/DDBJ whole genome shotgun (WGS) entry which is preliminary data.</text>
</comment>
<protein>
    <submittedName>
        <fullName evidence="2">GNAT family N-acetyltransferase</fullName>
    </submittedName>
</protein>
<dbReference type="SUPFAM" id="SSF55729">
    <property type="entry name" value="Acyl-CoA N-acyltransferases (Nat)"/>
    <property type="match status" value="1"/>
</dbReference>
<dbReference type="PANTHER" id="PTHR43792">
    <property type="entry name" value="GNAT FAMILY, PUTATIVE (AFU_ORTHOLOGUE AFUA_3G00765)-RELATED-RELATED"/>
    <property type="match status" value="1"/>
</dbReference>
<dbReference type="AlphaFoldDB" id="A0A8J7FL17"/>
<dbReference type="InterPro" id="IPR000182">
    <property type="entry name" value="GNAT_dom"/>
</dbReference>
<dbReference type="Gene3D" id="3.40.630.30">
    <property type="match status" value="1"/>
</dbReference>
<dbReference type="Proteomes" id="UP000604481">
    <property type="component" value="Unassembled WGS sequence"/>
</dbReference>
<gene>
    <name evidence="2" type="ORF">INR99_10175</name>
</gene>
<dbReference type="InterPro" id="IPR016181">
    <property type="entry name" value="Acyl_CoA_acyltransferase"/>
</dbReference>